<dbReference type="FunFam" id="3.20.20.80:FF:000050">
    <property type="entry name" value="Beta-mannosidase B"/>
    <property type="match status" value="1"/>
</dbReference>
<evidence type="ECO:0000313" key="18">
    <source>
        <dbReference type="Proteomes" id="UP000799423"/>
    </source>
</evidence>
<evidence type="ECO:0000259" key="13">
    <source>
        <dbReference type="Pfam" id="PF00703"/>
    </source>
</evidence>
<evidence type="ECO:0000313" key="17">
    <source>
        <dbReference type="EMBL" id="KAF2847527.1"/>
    </source>
</evidence>
<dbReference type="GO" id="GO:0004567">
    <property type="term" value="F:beta-mannosidase activity"/>
    <property type="evidence" value="ECO:0007669"/>
    <property type="project" value="UniProtKB-EC"/>
</dbReference>
<dbReference type="Gene3D" id="2.60.120.260">
    <property type="entry name" value="Galactose-binding domain-like"/>
    <property type="match status" value="2"/>
</dbReference>
<evidence type="ECO:0000256" key="6">
    <source>
        <dbReference type="ARBA" id="ARBA00022801"/>
    </source>
</evidence>
<keyword evidence="11" id="KW-1015">Disulfide bond</keyword>
<comment type="catalytic activity">
    <reaction evidence="2 11">
        <text>Hydrolysis of terminal, non-reducing alpha-D-galactose residues in alpha-D-galactosides, including galactose oligosaccharides, galactomannans and galactolipids.</text>
        <dbReference type="EC" id="3.2.1.22"/>
    </reaction>
</comment>
<dbReference type="FunFam" id="3.20.20.70:FF:000197">
    <property type="entry name" value="Alpha-galactosidase"/>
    <property type="match status" value="1"/>
</dbReference>
<dbReference type="EC" id="3.2.1.22" evidence="11"/>
<dbReference type="PANTHER" id="PTHR43730:SF1">
    <property type="entry name" value="BETA-MANNOSIDASE"/>
    <property type="match status" value="1"/>
</dbReference>
<evidence type="ECO:0000256" key="4">
    <source>
        <dbReference type="ARBA" id="ARBA00009743"/>
    </source>
</evidence>
<reference evidence="17" key="1">
    <citation type="submission" date="2020-01" db="EMBL/GenBank/DDBJ databases">
        <authorList>
            <consortium name="DOE Joint Genome Institute"/>
            <person name="Haridas S."/>
            <person name="Albert R."/>
            <person name="Binder M."/>
            <person name="Bloem J."/>
            <person name="Labutti K."/>
            <person name="Salamov A."/>
            <person name="Andreopoulos B."/>
            <person name="Baker S.E."/>
            <person name="Barry K."/>
            <person name="Bills G."/>
            <person name="Bluhm B.H."/>
            <person name="Cannon C."/>
            <person name="Castanera R."/>
            <person name="Culley D.E."/>
            <person name="Daum C."/>
            <person name="Ezra D."/>
            <person name="Gonzalez J.B."/>
            <person name="Henrissat B."/>
            <person name="Kuo A."/>
            <person name="Liang C."/>
            <person name="Lipzen A."/>
            <person name="Lutzoni F."/>
            <person name="Magnuson J."/>
            <person name="Mondo S."/>
            <person name="Nolan M."/>
            <person name="Ohm R."/>
            <person name="Pangilinan J."/>
            <person name="Park H.-J."/>
            <person name="Ramirez L."/>
            <person name="Alfaro M."/>
            <person name="Sun H."/>
            <person name="Tritt A."/>
            <person name="Yoshinaga Y."/>
            <person name="Zwiers L.-H."/>
            <person name="Turgeon B.G."/>
            <person name="Goodwin S.B."/>
            <person name="Spatafora J.W."/>
            <person name="Crous P.W."/>
            <person name="Grigoriev I.V."/>
        </authorList>
    </citation>
    <scope>NUCLEOTIDE SEQUENCE</scope>
    <source>
        <strain evidence="17">IPT5</strain>
    </source>
</reference>
<dbReference type="InterPro" id="IPR017853">
    <property type="entry name" value="GH"/>
</dbReference>
<dbReference type="InterPro" id="IPR002241">
    <property type="entry name" value="Glyco_hydro_27"/>
</dbReference>
<evidence type="ECO:0000256" key="10">
    <source>
        <dbReference type="ARBA" id="ARBA00038429"/>
    </source>
</evidence>
<dbReference type="InterPro" id="IPR013783">
    <property type="entry name" value="Ig-like_fold"/>
</dbReference>
<feature type="domain" description="Alpha galactosidase C-terminal" evidence="15">
    <location>
        <begin position="317"/>
        <end position="388"/>
    </location>
</feature>
<gene>
    <name evidence="17" type="ORF">T440DRAFT_510188</name>
</gene>
<keyword evidence="6 11" id="KW-0378">Hydrolase</keyword>
<dbReference type="SUPFAM" id="SSF49785">
    <property type="entry name" value="Galactose-binding domain-like"/>
    <property type="match status" value="1"/>
</dbReference>
<dbReference type="SUPFAM" id="SSF51445">
    <property type="entry name" value="(Trans)glycosidases"/>
    <property type="match status" value="2"/>
</dbReference>
<feature type="domain" description="Beta-mannosidase-like galactose-binding" evidence="16">
    <location>
        <begin position="552"/>
        <end position="726"/>
    </location>
</feature>
<keyword evidence="18" id="KW-1185">Reference proteome</keyword>
<dbReference type="Gene3D" id="3.20.20.80">
    <property type="entry name" value="Glycosidases"/>
    <property type="match status" value="1"/>
</dbReference>
<dbReference type="Pfam" id="PF17801">
    <property type="entry name" value="Melibiase_C"/>
    <property type="match status" value="1"/>
</dbReference>
<dbReference type="Proteomes" id="UP000799423">
    <property type="component" value="Unassembled WGS sequence"/>
</dbReference>
<evidence type="ECO:0000259" key="16">
    <source>
        <dbReference type="Pfam" id="PF22666"/>
    </source>
</evidence>
<keyword evidence="7" id="KW-0119">Carbohydrate metabolism</keyword>
<dbReference type="SUPFAM" id="SSF51011">
    <property type="entry name" value="Glycosyl hydrolase domain"/>
    <property type="match status" value="1"/>
</dbReference>
<dbReference type="SUPFAM" id="SSF49303">
    <property type="entry name" value="beta-Galactosidase/glucuronidase domain"/>
    <property type="match status" value="1"/>
</dbReference>
<dbReference type="PANTHER" id="PTHR43730">
    <property type="entry name" value="BETA-MANNOSIDASE"/>
    <property type="match status" value="1"/>
</dbReference>
<evidence type="ECO:0000256" key="12">
    <source>
        <dbReference type="SAM" id="SignalP"/>
    </source>
</evidence>
<keyword evidence="9" id="KW-0624">Polysaccharide degradation</keyword>
<dbReference type="InterPro" id="IPR036156">
    <property type="entry name" value="Beta-gal/glucu_dom_sf"/>
</dbReference>
<dbReference type="GO" id="GO:0004557">
    <property type="term" value="F:alpha-galactosidase activity"/>
    <property type="evidence" value="ECO:0007669"/>
    <property type="project" value="UniProtKB-EC"/>
</dbReference>
<sequence length="1410" mass="158557">MSRALFVASVALQAAAKTVRSPTPPMGWNSYNTWSCSPSEEKIKESADGLIKLGLDKVGYNFCVVDCGWPSRDRDENGKLQWNATLFPSGGKALGDYIHRLGLEFGLYSGAGYLQCGSTDLPASLGYEQLDAESFAEWGGDSLKYDNCYSTSNTTMVDSSSAESQSPARFQHMAAELDAVERDIQYFVCQWGIGTDVGKWAAEIGNTWRISNDIYNAWRSIWRITNQVVPYFRHTTVGAFADMDMLIVGLNALSAEEERFHFGMWAINKSPLIIGAALDATKLSQTSLEIMSNKEVIAINQDSLAKQAQLVRRYTEEEWDVWLGDLSGSRKVLGIANWKNDTHNVNVDLKSLGIASATARDVWAAKDVGAIAGVQNVDLAGHELRIWILSDIVAAEAMKSTSYNSASNATISGTARSVSCSAGACLPTGSKVGNIASNASVTFSNVVSESEGKVLLGVDFVNYDYAFTTAWEWGDNARNMTVAVNGGAAKRWAFPISGGDWEESGRLNIDVDGFKIDTSHSPSIPPITSPGQTDMESKPSTAFTATRLTSGWTFKKGNLTSSNSYAEANDLPTEVHRDLLRHNVIADPFDDLNELSARWVGEETWTYRTSFTAPTYHLAENATTVLRFEGLDTFATVYLNGENILISDNMFIEHRIDVSKKVKSEENVLETVFESARKKGLELVEEHKDHRFIVHQTEISRGPVRKAQYHWGWDWGPILMTCGPWKPISIETYTGRLSDLWVRYELVDNMKSATVKVSAQHEGHVRGVSFRIVNMHTEKTIAEKFVQVEATSTLGLVETAFDIDNVDLWWPRGYGSQNLYTVHAEAVYAVQSSYVSPLHSITQRVGFRKVDLVQEPDEHGTSFYLRVNDVDIFCGGSCWIPADSFLTRVTPQDYRDWVELAANGNQTMLRVWGGGIYEDDALYDAADEFGILVWQDFAFACANYPAYPEYLESVTIEATQNVHRLRHHPSLVIWAGNNEDYQIVERYGLDYDVQNTDPQAWLKTNFPARYIYEHLLPNIMRKESPNVPYHPSSPFGNGKSTVLKVDPTIGDVHQWNMWHGTMEPYQRLPEMGGRFVSEFGMEAYPHVSTLEDCITEAKDRQPGTMAMDFRNKAIGHERRLLSYVAENFRVRYDFENFTHLSQVMQADAMAWAYKSWRRQWGSQGSRRCGGALVWQLNDCWPTISWAVVDYFRVPKPAYYAIKQAMEPVTVAVQREYRSWTMRPADELWQRDTGHVDMGNLWNEVDYEVWVSNNKTEAYEGEVVLRYISVKTGKECHTTKRIHVTIKANGTTEVLRDSIRKVDARSDRNQKDPFVIHASLHARGACIASDIAWPDPIKYLSFDDRGIEVRYSGDKSHARVYAAKPVKGFVFAERKGVKLSHNGFDIVPGEEKNVHVDGCQADELNWKYIEM</sequence>
<dbReference type="CDD" id="cd04081">
    <property type="entry name" value="CBM35_galactosidase-like"/>
    <property type="match status" value="1"/>
</dbReference>
<dbReference type="Pfam" id="PF22666">
    <property type="entry name" value="Glyco_hydro_2_N2"/>
    <property type="match status" value="1"/>
</dbReference>
<dbReference type="InterPro" id="IPR013780">
    <property type="entry name" value="Glyco_hydro_b"/>
</dbReference>
<evidence type="ECO:0000256" key="3">
    <source>
        <dbReference type="ARBA" id="ARBA00004740"/>
    </source>
</evidence>
<dbReference type="InterPro" id="IPR054593">
    <property type="entry name" value="Beta-mannosidase-like_N2"/>
</dbReference>
<dbReference type="Gene3D" id="2.60.40.1180">
    <property type="entry name" value="Golgi alpha-mannosidase II"/>
    <property type="match status" value="1"/>
</dbReference>
<evidence type="ECO:0000256" key="5">
    <source>
        <dbReference type="ARBA" id="ARBA00022729"/>
    </source>
</evidence>
<feature type="domain" description="Glycoside hydrolase family 2 immunoglobulin-like beta-sandwich" evidence="13">
    <location>
        <begin position="736"/>
        <end position="848"/>
    </location>
</feature>
<dbReference type="GO" id="GO:0000272">
    <property type="term" value="P:polysaccharide catabolic process"/>
    <property type="evidence" value="ECO:0007669"/>
    <property type="project" value="UniProtKB-KW"/>
</dbReference>
<dbReference type="Pfam" id="PF17786">
    <property type="entry name" value="Mannosidase_ig"/>
    <property type="match status" value="1"/>
</dbReference>
<organism evidence="17 18">
    <name type="scientific">Plenodomus tracheiphilus IPT5</name>
    <dbReference type="NCBI Taxonomy" id="1408161"/>
    <lineage>
        <taxon>Eukaryota</taxon>
        <taxon>Fungi</taxon>
        <taxon>Dikarya</taxon>
        <taxon>Ascomycota</taxon>
        <taxon>Pezizomycotina</taxon>
        <taxon>Dothideomycetes</taxon>
        <taxon>Pleosporomycetidae</taxon>
        <taxon>Pleosporales</taxon>
        <taxon>Pleosporineae</taxon>
        <taxon>Leptosphaeriaceae</taxon>
        <taxon>Plenodomus</taxon>
    </lineage>
</organism>
<comment type="pathway">
    <text evidence="3">Glycan metabolism; N-glycan degradation.</text>
</comment>
<dbReference type="FunFam" id="2.60.120.260:FF:000118">
    <property type="entry name" value="Beta-mannosidase B"/>
    <property type="match status" value="1"/>
</dbReference>
<dbReference type="Pfam" id="PF16499">
    <property type="entry name" value="Melibiase_2"/>
    <property type="match status" value="1"/>
</dbReference>
<evidence type="ECO:0000256" key="9">
    <source>
        <dbReference type="ARBA" id="ARBA00023326"/>
    </source>
</evidence>
<comment type="similarity">
    <text evidence="10">Belongs to the glycosyl hydrolase 2 family. Beta-mannosidase B subfamily.</text>
</comment>
<dbReference type="OrthoDB" id="2866996at2759"/>
<evidence type="ECO:0000256" key="11">
    <source>
        <dbReference type="RuleBase" id="RU361168"/>
    </source>
</evidence>
<evidence type="ECO:0000256" key="1">
    <source>
        <dbReference type="ARBA" id="ARBA00000829"/>
    </source>
</evidence>
<dbReference type="InterPro" id="IPR013785">
    <property type="entry name" value="Aldolase_TIM"/>
</dbReference>
<dbReference type="InterPro" id="IPR008979">
    <property type="entry name" value="Galactose-bd-like_sf"/>
</dbReference>
<feature type="signal peptide" evidence="12">
    <location>
        <begin position="1"/>
        <end position="16"/>
    </location>
</feature>
<dbReference type="PRINTS" id="PR00740">
    <property type="entry name" value="GLHYDRLASE27"/>
</dbReference>
<dbReference type="EMBL" id="MU006325">
    <property type="protein sequence ID" value="KAF2847527.1"/>
    <property type="molecule type" value="Genomic_DNA"/>
</dbReference>
<dbReference type="InterPro" id="IPR050887">
    <property type="entry name" value="Beta-mannosidase_GH2"/>
</dbReference>
<evidence type="ECO:0000256" key="8">
    <source>
        <dbReference type="ARBA" id="ARBA00023295"/>
    </source>
</evidence>
<dbReference type="InterPro" id="IPR006102">
    <property type="entry name" value="Ig-like_GH2"/>
</dbReference>
<comment type="catalytic activity">
    <reaction evidence="1">
        <text>Hydrolysis of terminal, non-reducing beta-D-mannose residues in beta-D-mannosides.</text>
        <dbReference type="EC" id="3.2.1.25"/>
    </reaction>
</comment>
<evidence type="ECO:0000256" key="2">
    <source>
        <dbReference type="ARBA" id="ARBA00001255"/>
    </source>
</evidence>
<evidence type="ECO:0000259" key="15">
    <source>
        <dbReference type="Pfam" id="PF17801"/>
    </source>
</evidence>
<dbReference type="Gene3D" id="3.20.20.70">
    <property type="entry name" value="Aldolase class I"/>
    <property type="match status" value="1"/>
</dbReference>
<keyword evidence="5 12" id="KW-0732">Signal</keyword>
<dbReference type="CDD" id="cd14792">
    <property type="entry name" value="GH27"/>
    <property type="match status" value="1"/>
</dbReference>
<evidence type="ECO:0000256" key="7">
    <source>
        <dbReference type="ARBA" id="ARBA00023277"/>
    </source>
</evidence>
<accession>A0A6A7AYQ9</accession>
<protein>
    <recommendedName>
        <fullName evidence="11">Alpha-galactosidase</fullName>
        <ecNumber evidence="11">3.2.1.22</ecNumber>
    </recommendedName>
    <alternativeName>
        <fullName evidence="11">Melibiase</fullName>
    </alternativeName>
</protein>
<feature type="chain" id="PRO_5025340109" description="Alpha-galactosidase" evidence="12">
    <location>
        <begin position="17"/>
        <end position="1410"/>
    </location>
</feature>
<proteinExistence type="inferred from homology"/>
<name>A0A6A7AYQ9_9PLEO</name>
<dbReference type="Gene3D" id="2.60.40.10">
    <property type="entry name" value="Immunoglobulins"/>
    <property type="match status" value="1"/>
</dbReference>
<dbReference type="InterPro" id="IPR041233">
    <property type="entry name" value="Melibiase_C"/>
</dbReference>
<evidence type="ECO:0000259" key="14">
    <source>
        <dbReference type="Pfam" id="PF17786"/>
    </source>
</evidence>
<comment type="similarity">
    <text evidence="4 11">Belongs to the glycosyl hydrolase 27 family.</text>
</comment>
<feature type="domain" description="Mannosidase Ig/CBM-like" evidence="14">
    <location>
        <begin position="1246"/>
        <end position="1338"/>
    </location>
</feature>
<keyword evidence="8 11" id="KW-0326">Glycosidase</keyword>
<dbReference type="GO" id="GO:0006516">
    <property type="term" value="P:glycoprotein catabolic process"/>
    <property type="evidence" value="ECO:0007669"/>
    <property type="project" value="TreeGrafter"/>
</dbReference>
<dbReference type="InterPro" id="IPR041447">
    <property type="entry name" value="Mannosidase_ig"/>
</dbReference>
<dbReference type="Pfam" id="PF00703">
    <property type="entry name" value="Glyco_hydro_2"/>
    <property type="match status" value="1"/>
</dbReference>